<sequence>MFMTVHAALHLPKQDYSKTPGASSPLIGSLRYLPYHDKNFLNLIFRDVHSWLLCNLPEYFRISRKQ</sequence>
<evidence type="ECO:0000313" key="2">
    <source>
        <dbReference type="Proteomes" id="UP000024635"/>
    </source>
</evidence>
<accession>A0A016T5N6</accession>
<dbReference type="AlphaFoldDB" id="A0A016T5N6"/>
<dbReference type="Proteomes" id="UP000024635">
    <property type="component" value="Unassembled WGS sequence"/>
</dbReference>
<gene>
    <name evidence="1" type="primary">Acey_s0132.g1698</name>
    <name evidence="1" type="ORF">Y032_0132g1698</name>
</gene>
<reference evidence="2" key="1">
    <citation type="journal article" date="2015" name="Nat. Genet.">
        <title>The genome and transcriptome of the zoonotic hookworm Ancylostoma ceylanicum identify infection-specific gene families.</title>
        <authorList>
            <person name="Schwarz E.M."/>
            <person name="Hu Y."/>
            <person name="Antoshechkin I."/>
            <person name="Miller M.M."/>
            <person name="Sternberg P.W."/>
            <person name="Aroian R.V."/>
        </authorList>
    </citation>
    <scope>NUCLEOTIDE SEQUENCE</scope>
    <source>
        <strain evidence="2">HY135</strain>
    </source>
</reference>
<evidence type="ECO:0000313" key="1">
    <source>
        <dbReference type="EMBL" id="EYB98293.1"/>
    </source>
</evidence>
<organism evidence="1 2">
    <name type="scientific">Ancylostoma ceylanicum</name>
    <dbReference type="NCBI Taxonomy" id="53326"/>
    <lineage>
        <taxon>Eukaryota</taxon>
        <taxon>Metazoa</taxon>
        <taxon>Ecdysozoa</taxon>
        <taxon>Nematoda</taxon>
        <taxon>Chromadorea</taxon>
        <taxon>Rhabditida</taxon>
        <taxon>Rhabditina</taxon>
        <taxon>Rhabditomorpha</taxon>
        <taxon>Strongyloidea</taxon>
        <taxon>Ancylostomatidae</taxon>
        <taxon>Ancylostomatinae</taxon>
        <taxon>Ancylostoma</taxon>
    </lineage>
</organism>
<proteinExistence type="predicted"/>
<name>A0A016T5N6_9BILA</name>
<protein>
    <submittedName>
        <fullName evidence="1">Uncharacterized protein</fullName>
    </submittedName>
</protein>
<dbReference type="EMBL" id="JARK01001468">
    <property type="protein sequence ID" value="EYB98293.1"/>
    <property type="molecule type" value="Genomic_DNA"/>
</dbReference>
<keyword evidence="2" id="KW-1185">Reference proteome</keyword>
<comment type="caution">
    <text evidence="1">The sequence shown here is derived from an EMBL/GenBank/DDBJ whole genome shotgun (WGS) entry which is preliminary data.</text>
</comment>